<dbReference type="AlphaFoldDB" id="A0A383VSA6"/>
<name>A0A383VSA6_TETOB</name>
<evidence type="ECO:0000313" key="1">
    <source>
        <dbReference type="EMBL" id="SZX67276.1"/>
    </source>
</evidence>
<proteinExistence type="predicted"/>
<sequence length="119" mass="12487">MFTIHPLRLCKALLRSITAAAVLLLLLLLLDQHRFAAGQGLAVSPEALSADAELVAQQFAVFEGAAELATNLGGRGRGGRGSTSNLGSSKSFRDTTEFLRLQVRSVTSHPHHAAAAVVA</sequence>
<protein>
    <submittedName>
        <fullName evidence="1">Uncharacterized protein</fullName>
    </submittedName>
</protein>
<gene>
    <name evidence="1" type="ORF">BQ4739_LOCUS7687</name>
</gene>
<keyword evidence="2" id="KW-1185">Reference proteome</keyword>
<accession>A0A383VSA6</accession>
<reference evidence="1 2" key="1">
    <citation type="submission" date="2016-10" db="EMBL/GenBank/DDBJ databases">
        <authorList>
            <person name="Cai Z."/>
        </authorList>
    </citation>
    <scope>NUCLEOTIDE SEQUENCE [LARGE SCALE GENOMIC DNA]</scope>
</reference>
<evidence type="ECO:0000313" key="2">
    <source>
        <dbReference type="Proteomes" id="UP000256970"/>
    </source>
</evidence>
<dbReference type="Proteomes" id="UP000256970">
    <property type="component" value="Unassembled WGS sequence"/>
</dbReference>
<dbReference type="EMBL" id="FNXT01000783">
    <property type="protein sequence ID" value="SZX67276.1"/>
    <property type="molecule type" value="Genomic_DNA"/>
</dbReference>
<organism evidence="1 2">
    <name type="scientific">Tetradesmus obliquus</name>
    <name type="common">Green alga</name>
    <name type="synonym">Acutodesmus obliquus</name>
    <dbReference type="NCBI Taxonomy" id="3088"/>
    <lineage>
        <taxon>Eukaryota</taxon>
        <taxon>Viridiplantae</taxon>
        <taxon>Chlorophyta</taxon>
        <taxon>core chlorophytes</taxon>
        <taxon>Chlorophyceae</taxon>
        <taxon>CS clade</taxon>
        <taxon>Sphaeropleales</taxon>
        <taxon>Scenedesmaceae</taxon>
        <taxon>Tetradesmus</taxon>
    </lineage>
</organism>